<evidence type="ECO:0000256" key="2">
    <source>
        <dbReference type="SAM" id="Phobius"/>
    </source>
</evidence>
<gene>
    <name evidence="3" type="ORF">Q664_49505</name>
</gene>
<dbReference type="Pfam" id="PF07784">
    <property type="entry name" value="DUF1622"/>
    <property type="match status" value="1"/>
</dbReference>
<evidence type="ECO:0000313" key="3">
    <source>
        <dbReference type="EMBL" id="KFA87178.1"/>
    </source>
</evidence>
<feature type="region of interest" description="Disordered" evidence="1">
    <location>
        <begin position="118"/>
        <end position="147"/>
    </location>
</feature>
<sequence length="147" mass="15983">MDFTAWIALSARLFEGAGVAVMVVGTLVSIVLVLAHYRRGGGEQAFRSFREKVGRAILLGLELLVAADIIRTVSEEPTLRGVIVLGLIVLIRTFLSFTLAVELEGHWPWKSAELRGVQQQGRLTPSGAQPPSGQEARTSEPRPPQEP</sequence>
<keyword evidence="2" id="KW-1133">Transmembrane helix</keyword>
<feature type="transmembrane region" description="Helical" evidence="2">
    <location>
        <begin position="79"/>
        <end position="101"/>
    </location>
</feature>
<evidence type="ECO:0008006" key="5">
    <source>
        <dbReference type="Google" id="ProtNLM"/>
    </source>
</evidence>
<comment type="caution">
    <text evidence="3">The sequence shown here is derived from an EMBL/GenBank/DDBJ whole genome shotgun (WGS) entry which is preliminary data.</text>
</comment>
<dbReference type="EMBL" id="JPMI01000391">
    <property type="protein sequence ID" value="KFA87178.1"/>
    <property type="molecule type" value="Genomic_DNA"/>
</dbReference>
<keyword evidence="2" id="KW-0812">Transmembrane</keyword>
<evidence type="ECO:0000313" key="4">
    <source>
        <dbReference type="Proteomes" id="UP000028547"/>
    </source>
</evidence>
<dbReference type="PANTHER" id="PTHR38468:SF1">
    <property type="entry name" value="SLL0939 PROTEIN"/>
    <property type="match status" value="1"/>
</dbReference>
<dbReference type="RefSeq" id="WP_043413189.1">
    <property type="nucleotide sequence ID" value="NZ_JPMI01000391.1"/>
</dbReference>
<keyword evidence="2" id="KW-0472">Membrane</keyword>
<dbReference type="Proteomes" id="UP000028547">
    <property type="component" value="Unassembled WGS sequence"/>
</dbReference>
<accession>A0A084SFE3</accession>
<feature type="compositionally biased region" description="Polar residues" evidence="1">
    <location>
        <begin position="118"/>
        <end position="136"/>
    </location>
</feature>
<organism evidence="3 4">
    <name type="scientific">Archangium violaceum Cb vi76</name>
    <dbReference type="NCBI Taxonomy" id="1406225"/>
    <lineage>
        <taxon>Bacteria</taxon>
        <taxon>Pseudomonadati</taxon>
        <taxon>Myxococcota</taxon>
        <taxon>Myxococcia</taxon>
        <taxon>Myxococcales</taxon>
        <taxon>Cystobacterineae</taxon>
        <taxon>Archangiaceae</taxon>
        <taxon>Archangium</taxon>
    </lineage>
</organism>
<feature type="transmembrane region" description="Helical" evidence="2">
    <location>
        <begin position="16"/>
        <end position="35"/>
    </location>
</feature>
<protein>
    <recommendedName>
        <fullName evidence="5">DUF1622 domain-containing protein</fullName>
    </recommendedName>
</protein>
<dbReference type="InterPro" id="IPR012427">
    <property type="entry name" value="DUF1622"/>
</dbReference>
<proteinExistence type="predicted"/>
<reference evidence="3 4" key="1">
    <citation type="submission" date="2014-07" db="EMBL/GenBank/DDBJ databases">
        <title>Draft Genome Sequence of Gephyronic Acid Producer, Cystobacter violaceus Strain Cb vi76.</title>
        <authorList>
            <person name="Stevens D.C."/>
            <person name="Young J."/>
            <person name="Carmichael R."/>
            <person name="Tan J."/>
            <person name="Taylor R.E."/>
        </authorList>
    </citation>
    <scope>NUCLEOTIDE SEQUENCE [LARGE SCALE GENOMIC DNA]</scope>
    <source>
        <strain evidence="3 4">Cb vi76</strain>
    </source>
</reference>
<dbReference type="PANTHER" id="PTHR38468">
    <property type="entry name" value="SLL0939 PROTEIN"/>
    <property type="match status" value="1"/>
</dbReference>
<feature type="compositionally biased region" description="Basic and acidic residues" evidence="1">
    <location>
        <begin position="137"/>
        <end position="147"/>
    </location>
</feature>
<evidence type="ECO:0000256" key="1">
    <source>
        <dbReference type="SAM" id="MobiDB-lite"/>
    </source>
</evidence>
<name>A0A084SFE3_9BACT</name>
<dbReference type="AlphaFoldDB" id="A0A084SFE3"/>